<evidence type="ECO:0000256" key="5">
    <source>
        <dbReference type="ARBA" id="ARBA00022692"/>
    </source>
</evidence>
<reference evidence="17 18" key="1">
    <citation type="submission" date="2019-09" db="EMBL/GenBank/DDBJ databases">
        <authorList>
            <person name="Kritzky A."/>
            <person name="Schelkanova E.Y."/>
            <person name="Alkhova Z.V."/>
            <person name="Smirnova N.I."/>
        </authorList>
    </citation>
    <scope>NUCLEOTIDE SEQUENCE [LARGE SCALE GENOMIC DNA]</scope>
    <source>
        <strain evidence="17 18">M1526</strain>
    </source>
</reference>
<dbReference type="PANTHER" id="PTHR36570:SF1">
    <property type="entry name" value="PROTEIN-DISULFIDE OXIDOREDUCTASE DSBI"/>
    <property type="match status" value="1"/>
</dbReference>
<evidence type="ECO:0000256" key="8">
    <source>
        <dbReference type="ARBA" id="ARBA00023002"/>
    </source>
</evidence>
<evidence type="ECO:0000256" key="6">
    <source>
        <dbReference type="ARBA" id="ARBA00022982"/>
    </source>
</evidence>
<keyword evidence="8" id="KW-0560">Oxidoreductase</keyword>
<dbReference type="InterPro" id="IPR003752">
    <property type="entry name" value="DiS_bond_form_DsbB/BdbC"/>
</dbReference>
<evidence type="ECO:0000256" key="15">
    <source>
        <dbReference type="ARBA" id="ARBA00039389"/>
    </source>
</evidence>
<dbReference type="SUPFAM" id="SSF158442">
    <property type="entry name" value="DsbB-like"/>
    <property type="match status" value="1"/>
</dbReference>
<evidence type="ECO:0000256" key="12">
    <source>
        <dbReference type="ARBA" id="ARBA00037310"/>
    </source>
</evidence>
<evidence type="ECO:0000256" key="1">
    <source>
        <dbReference type="ARBA" id="ARBA00004429"/>
    </source>
</evidence>
<gene>
    <name evidence="17" type="ORF">F0M16_18045</name>
</gene>
<dbReference type="EMBL" id="VUAA01000023">
    <property type="protein sequence ID" value="KAA1253296.1"/>
    <property type="molecule type" value="Genomic_DNA"/>
</dbReference>
<proteinExistence type="inferred from homology"/>
<dbReference type="GO" id="GO:0005886">
    <property type="term" value="C:plasma membrane"/>
    <property type="evidence" value="ECO:0007669"/>
    <property type="project" value="UniProtKB-SubCell"/>
</dbReference>
<protein>
    <recommendedName>
        <fullName evidence="15">Putative protein-disulfide oxidoreductase DsbI</fullName>
    </recommendedName>
</protein>
<evidence type="ECO:0000313" key="18">
    <source>
        <dbReference type="Proteomes" id="UP000323225"/>
    </source>
</evidence>
<dbReference type="InterPro" id="IPR050183">
    <property type="entry name" value="DsbB"/>
</dbReference>
<dbReference type="AlphaFoldDB" id="A0A5Q6PER2"/>
<evidence type="ECO:0000256" key="14">
    <source>
        <dbReference type="ARBA" id="ARBA00038526"/>
    </source>
</evidence>
<evidence type="ECO:0000256" key="16">
    <source>
        <dbReference type="SAM" id="Phobius"/>
    </source>
</evidence>
<comment type="subunit">
    <text evidence="14">Interacts with DsbL.</text>
</comment>
<evidence type="ECO:0000256" key="10">
    <source>
        <dbReference type="ARBA" id="ARBA00023157"/>
    </source>
</evidence>
<keyword evidence="2" id="KW-0813">Transport</keyword>
<keyword evidence="10" id="KW-1015">Disulfide bond</keyword>
<organism evidence="17 18">
    <name type="scientific">Vibrio cholerae</name>
    <dbReference type="NCBI Taxonomy" id="666"/>
    <lineage>
        <taxon>Bacteria</taxon>
        <taxon>Pseudomonadati</taxon>
        <taxon>Pseudomonadota</taxon>
        <taxon>Gammaproteobacteria</taxon>
        <taxon>Vibrionales</taxon>
        <taxon>Vibrionaceae</taxon>
        <taxon>Vibrio</taxon>
    </lineage>
</organism>
<keyword evidence="4" id="KW-0997">Cell inner membrane</keyword>
<evidence type="ECO:0000256" key="13">
    <source>
        <dbReference type="ARBA" id="ARBA00038060"/>
    </source>
</evidence>
<dbReference type="GO" id="GO:0006457">
    <property type="term" value="P:protein folding"/>
    <property type="evidence" value="ECO:0007669"/>
    <property type="project" value="InterPro"/>
</dbReference>
<dbReference type="InterPro" id="IPR023380">
    <property type="entry name" value="DsbB-like_sf"/>
</dbReference>
<sequence length="172" mass="19122">MKSKFIDLIKNKQLFGYFLTAISLGSEALALFIQYGLGYQPCSLCVLMRSSVALMGIAGLVQIVLPDGKIDWFKKPLVFLSSVASIYWMLSFTYEGLMIEKGKMIATCSTSSPFPSFLPLDSIFPFIFQPHGICGFSPTLFADITLMELSLFGFIVVALLMALHFTFNLIKK</sequence>
<evidence type="ECO:0000256" key="9">
    <source>
        <dbReference type="ARBA" id="ARBA00023136"/>
    </source>
</evidence>
<evidence type="ECO:0000256" key="11">
    <source>
        <dbReference type="ARBA" id="ARBA00023284"/>
    </source>
</evidence>
<comment type="function">
    <text evidence="12">Required for disulfide bond formation in some proteins. Part of a redox system composed of DsbI and DsbL that mediates formation of an essential disulfide bond in AssT.</text>
</comment>
<keyword evidence="9 16" id="KW-0472">Membrane</keyword>
<comment type="subcellular location">
    <subcellularLocation>
        <location evidence="1">Cell inner membrane</location>
        <topology evidence="1">Multi-pass membrane protein</topology>
    </subcellularLocation>
</comment>
<comment type="caution">
    <text evidence="17">The sequence shown here is derived from an EMBL/GenBank/DDBJ whole genome shotgun (WGS) entry which is preliminary data.</text>
</comment>
<keyword evidence="11" id="KW-0676">Redox-active center</keyword>
<evidence type="ECO:0000313" key="17">
    <source>
        <dbReference type="EMBL" id="KAA1253296.1"/>
    </source>
</evidence>
<dbReference type="PANTHER" id="PTHR36570">
    <property type="entry name" value="DISULFIDE BOND FORMATION PROTEIN B"/>
    <property type="match status" value="1"/>
</dbReference>
<feature type="transmembrane region" description="Helical" evidence="16">
    <location>
        <begin position="46"/>
        <end position="65"/>
    </location>
</feature>
<dbReference type="Proteomes" id="UP000323225">
    <property type="component" value="Unassembled WGS sequence"/>
</dbReference>
<evidence type="ECO:0000256" key="4">
    <source>
        <dbReference type="ARBA" id="ARBA00022519"/>
    </source>
</evidence>
<keyword evidence="3" id="KW-1003">Cell membrane</keyword>
<accession>A0A5Q6PER2</accession>
<keyword evidence="6" id="KW-0249">Electron transport</keyword>
<feature type="transmembrane region" description="Helical" evidence="16">
    <location>
        <begin position="77"/>
        <end position="94"/>
    </location>
</feature>
<evidence type="ECO:0000256" key="7">
    <source>
        <dbReference type="ARBA" id="ARBA00022989"/>
    </source>
</evidence>
<dbReference type="Pfam" id="PF02600">
    <property type="entry name" value="DsbB"/>
    <property type="match status" value="1"/>
</dbReference>
<comment type="similarity">
    <text evidence="13">Belongs to the DsbB family. DsbI subfamily.</text>
</comment>
<evidence type="ECO:0000256" key="3">
    <source>
        <dbReference type="ARBA" id="ARBA00022475"/>
    </source>
</evidence>
<dbReference type="GO" id="GO:0015035">
    <property type="term" value="F:protein-disulfide reductase activity"/>
    <property type="evidence" value="ECO:0007669"/>
    <property type="project" value="InterPro"/>
</dbReference>
<feature type="transmembrane region" description="Helical" evidence="16">
    <location>
        <begin position="149"/>
        <end position="170"/>
    </location>
</feature>
<name>A0A5Q6PER2_VIBCL</name>
<dbReference type="Gene3D" id="1.20.1550.10">
    <property type="entry name" value="DsbB-like"/>
    <property type="match status" value="1"/>
</dbReference>
<keyword evidence="5 16" id="KW-0812">Transmembrane</keyword>
<evidence type="ECO:0000256" key="2">
    <source>
        <dbReference type="ARBA" id="ARBA00022448"/>
    </source>
</evidence>
<keyword evidence="7 16" id="KW-1133">Transmembrane helix</keyword>